<evidence type="ECO:0000313" key="2">
    <source>
        <dbReference type="Proteomes" id="UP000239068"/>
    </source>
</evidence>
<dbReference type="AlphaFoldDB" id="A0A2S7WYU0"/>
<dbReference type="EMBL" id="MSCM01000001">
    <property type="protein sequence ID" value="PQJ82686.1"/>
    <property type="molecule type" value="Genomic_DNA"/>
</dbReference>
<dbReference type="InterPro" id="IPR007709">
    <property type="entry name" value="N-FG_amidohydro"/>
</dbReference>
<protein>
    <submittedName>
        <fullName evidence="1">N-formylglutamate amidohydrolase</fullName>
    </submittedName>
</protein>
<dbReference type="Proteomes" id="UP000239068">
    <property type="component" value="Unassembled WGS sequence"/>
</dbReference>
<name>A0A2S7WYU0_9FLAO</name>
<keyword evidence="1" id="KW-0378">Hydrolase</keyword>
<reference evidence="1 2" key="1">
    <citation type="submission" date="2016-12" db="EMBL/GenBank/DDBJ databases">
        <title>Trade-off between light-utilization and light-protection in marine flavobacteria.</title>
        <authorList>
            <person name="Kumagai Y."/>
            <person name="Yoshizawa S."/>
            <person name="Kogure K."/>
            <person name="Iwasaki W."/>
        </authorList>
    </citation>
    <scope>NUCLEOTIDE SEQUENCE [LARGE SCALE GENOMIC DNA]</scope>
    <source>
        <strain evidence="1 2">ATCC 43844</strain>
    </source>
</reference>
<dbReference type="Gene3D" id="3.40.630.40">
    <property type="entry name" value="Zn-dependent exopeptidases"/>
    <property type="match status" value="1"/>
</dbReference>
<dbReference type="SUPFAM" id="SSF53187">
    <property type="entry name" value="Zn-dependent exopeptidases"/>
    <property type="match status" value="1"/>
</dbReference>
<dbReference type="Pfam" id="PF05013">
    <property type="entry name" value="FGase"/>
    <property type="match status" value="1"/>
</dbReference>
<keyword evidence="2" id="KW-1185">Reference proteome</keyword>
<organism evidence="1 2">
    <name type="scientific">Polaribacter glomeratus</name>
    <dbReference type="NCBI Taxonomy" id="102"/>
    <lineage>
        <taxon>Bacteria</taxon>
        <taxon>Pseudomonadati</taxon>
        <taxon>Bacteroidota</taxon>
        <taxon>Flavobacteriia</taxon>
        <taxon>Flavobacteriales</taxon>
        <taxon>Flavobacteriaceae</taxon>
    </lineage>
</organism>
<accession>A0A2S7WYU0</accession>
<sequence length="234" mass="26939">MKIVLTCEHGGNEVPVHQQHLFSLNKQILHTHKGLDLGALDLFNQLKPLADFSIASTTSRLLIELNRSLHHKNLFSDYSKTISTSEKKELIASYYLVYRNEVENSIRSYIKEGNEVLHISVHSFTPILNSIERNCDIGLLYDSSHTKEKAFCNLLKKKILAQNPLLNVRYNYPYLGKMDGFTTYLRKQFISNYIGIELEVNQKYVRENKLDVEICEMLVSSFEGLFFSDGISDL</sequence>
<comment type="caution">
    <text evidence="1">The sequence shown here is derived from an EMBL/GenBank/DDBJ whole genome shotgun (WGS) entry which is preliminary data.</text>
</comment>
<dbReference type="RefSeq" id="WP_105021239.1">
    <property type="nucleotide sequence ID" value="NZ_MSCM01000001.1"/>
</dbReference>
<proteinExistence type="predicted"/>
<dbReference type="GO" id="GO:0016787">
    <property type="term" value="F:hydrolase activity"/>
    <property type="evidence" value="ECO:0007669"/>
    <property type="project" value="UniProtKB-KW"/>
</dbReference>
<dbReference type="OrthoDB" id="9815326at2"/>
<evidence type="ECO:0000313" key="1">
    <source>
        <dbReference type="EMBL" id="PQJ82686.1"/>
    </source>
</evidence>
<gene>
    <name evidence="1" type="ORF">BTO16_08905</name>
</gene>